<dbReference type="EMBL" id="CAKOES020000217">
    <property type="protein sequence ID" value="CAH2330082.1"/>
    <property type="molecule type" value="Genomic_DNA"/>
</dbReference>
<feature type="non-terminal residue" evidence="1">
    <location>
        <position position="114"/>
    </location>
</feature>
<evidence type="ECO:0000313" key="1">
    <source>
        <dbReference type="EMBL" id="CAH2330082.1"/>
    </source>
</evidence>
<organism evidence="1 2">
    <name type="scientific">Pelobates cultripes</name>
    <name type="common">Western spadefoot toad</name>
    <dbReference type="NCBI Taxonomy" id="61616"/>
    <lineage>
        <taxon>Eukaryota</taxon>
        <taxon>Metazoa</taxon>
        <taxon>Chordata</taxon>
        <taxon>Craniata</taxon>
        <taxon>Vertebrata</taxon>
        <taxon>Euteleostomi</taxon>
        <taxon>Amphibia</taxon>
        <taxon>Batrachia</taxon>
        <taxon>Anura</taxon>
        <taxon>Pelobatoidea</taxon>
        <taxon>Pelobatidae</taxon>
        <taxon>Pelobates</taxon>
    </lineage>
</organism>
<dbReference type="AlphaFoldDB" id="A0AAD1X019"/>
<comment type="caution">
    <text evidence="1">The sequence shown here is derived from an EMBL/GenBank/DDBJ whole genome shotgun (WGS) entry which is preliminary data.</text>
</comment>
<sequence>MNNADLDIIREDITMVMARVQANKDNISSIAQKQTSTNELIHKLQASHTAMQVRIVILDEAWRRKNLKIRGSAESINDNKLSNFLRRLMSTLLHQHSAKGIQVDRCFRLTKSNK</sequence>
<dbReference type="Proteomes" id="UP001295444">
    <property type="component" value="Unassembled WGS sequence"/>
</dbReference>
<name>A0AAD1X019_PELCU</name>
<proteinExistence type="predicted"/>
<accession>A0AAD1X019</accession>
<keyword evidence="2" id="KW-1185">Reference proteome</keyword>
<reference evidence="1" key="1">
    <citation type="submission" date="2022-03" db="EMBL/GenBank/DDBJ databases">
        <authorList>
            <person name="Alioto T."/>
            <person name="Alioto T."/>
            <person name="Gomez Garrido J."/>
        </authorList>
    </citation>
    <scope>NUCLEOTIDE SEQUENCE</scope>
</reference>
<gene>
    <name evidence="1" type="ORF">PECUL_23A052558</name>
</gene>
<evidence type="ECO:0000313" key="2">
    <source>
        <dbReference type="Proteomes" id="UP001295444"/>
    </source>
</evidence>
<protein>
    <submittedName>
        <fullName evidence="1">Uncharacterized protein</fullName>
    </submittedName>
</protein>